<keyword evidence="2" id="KW-1185">Reference proteome</keyword>
<reference evidence="1 2" key="1">
    <citation type="submission" date="2015-02" db="EMBL/GenBank/DDBJ databases">
        <title>Single-cell genomics of uncultivated deep-branching MTB reveals a conserved set of magnetosome genes.</title>
        <authorList>
            <person name="Kolinko S."/>
            <person name="Richter M."/>
            <person name="Glockner F.O."/>
            <person name="Brachmann A."/>
            <person name="Schuler D."/>
        </authorList>
    </citation>
    <scope>NUCLEOTIDE SEQUENCE [LARGE SCALE GENOMIC DNA]</scope>
    <source>
        <strain evidence="1">TM-1</strain>
    </source>
</reference>
<dbReference type="EMBL" id="LACI01002025">
    <property type="protein sequence ID" value="KJU83129.1"/>
    <property type="molecule type" value="Genomic_DNA"/>
</dbReference>
<proteinExistence type="predicted"/>
<dbReference type="AlphaFoldDB" id="A0A0F3GMC2"/>
<gene>
    <name evidence="1" type="ORF">MBAV_004682</name>
</gene>
<evidence type="ECO:0000313" key="2">
    <source>
        <dbReference type="Proteomes" id="UP000033423"/>
    </source>
</evidence>
<sequence length="75" mass="8857">MELITNSLSYMHRRISNLSYLGGKIPGNFTRVNLNKLIKDTVEFIKLWNDDFIKAQSPVRVNPLRGQHLPYHYHF</sequence>
<name>A0A0F3GMC2_9BACT</name>
<accession>A0A0F3GMC2</accession>
<evidence type="ECO:0000313" key="1">
    <source>
        <dbReference type="EMBL" id="KJU83129.1"/>
    </source>
</evidence>
<protein>
    <submittedName>
        <fullName evidence="1">Uncharacterized protein</fullName>
    </submittedName>
</protein>
<organism evidence="1 2">
    <name type="scientific">Candidatus Magnetobacterium bavaricum</name>
    <dbReference type="NCBI Taxonomy" id="29290"/>
    <lineage>
        <taxon>Bacteria</taxon>
        <taxon>Pseudomonadati</taxon>
        <taxon>Nitrospirota</taxon>
        <taxon>Thermodesulfovibrionia</taxon>
        <taxon>Thermodesulfovibrionales</taxon>
        <taxon>Candidatus Magnetobacteriaceae</taxon>
        <taxon>Candidatus Magnetobacterium</taxon>
    </lineage>
</organism>
<dbReference type="Proteomes" id="UP000033423">
    <property type="component" value="Unassembled WGS sequence"/>
</dbReference>
<comment type="caution">
    <text evidence="1">The sequence shown here is derived from an EMBL/GenBank/DDBJ whole genome shotgun (WGS) entry which is preliminary data.</text>
</comment>